<sequence length="369" mass="40941">MSRSLLCCRTTQLSRAKGKEPRVSLGPRNYGFHLFLRTRTSGKPAQAQVLISKTSFSVKAAAEVIDVTPDTSTNSDAPGETSKAFALVCPICHTTQFPVPSTLGGQEQQLSCSRCARQFEGNDEFWDLTLTSGVQYKSYQKQPWLGTTTFESPIVSFVYERGWRQGFSWAGFPGVEKEFSMAMDFLRGAQGEVLVDMSCGSGLFTRKFAASGKFPLVVAADFSENMLRQTRSFLREDRSVDPSAVRLVRADICRLPFATGSVPAVHAGAAIHCWPEPQLALAEISRVLAPGGVFVASTFLNFYAPLGQVVGDDVLRPLKQLEPFQGRTTAYRWWEEEELRDICRAVGLEGFERNRDQRFIMFSVRKPSG</sequence>
<dbReference type="PANTHER" id="PTHR43591:SF99">
    <property type="entry name" value="OS06G0646000 PROTEIN"/>
    <property type="match status" value="1"/>
</dbReference>
<evidence type="ECO:0000313" key="2">
    <source>
        <dbReference type="EMBL" id="JAC77504.1"/>
    </source>
</evidence>
<dbReference type="CDD" id="cd02440">
    <property type="entry name" value="AdoMet_MTases"/>
    <property type="match status" value="1"/>
</dbReference>
<dbReference type="InterPro" id="IPR013216">
    <property type="entry name" value="Methyltransf_11"/>
</dbReference>
<accession>A0A061S3B0</accession>
<feature type="domain" description="Methyltransferase type 11" evidence="1">
    <location>
        <begin position="195"/>
        <end position="295"/>
    </location>
</feature>
<protein>
    <submittedName>
        <fullName evidence="2">S-adenosyl-l-methionine-dependent methyltransferase</fullName>
    </submittedName>
</protein>
<gene>
    <name evidence="2" type="ORF">TSPGSL018_17509</name>
</gene>
<organism evidence="2">
    <name type="scientific">Tetraselmis sp. GSL018</name>
    <dbReference type="NCBI Taxonomy" id="582737"/>
    <lineage>
        <taxon>Eukaryota</taxon>
        <taxon>Viridiplantae</taxon>
        <taxon>Chlorophyta</taxon>
        <taxon>core chlorophytes</taxon>
        <taxon>Chlorodendrophyceae</taxon>
        <taxon>Chlorodendrales</taxon>
        <taxon>Chlorodendraceae</taxon>
        <taxon>Tetraselmis</taxon>
    </lineage>
</organism>
<keyword evidence="2" id="KW-0808">Transferase</keyword>
<dbReference type="EMBL" id="GBEZ01007998">
    <property type="protein sequence ID" value="JAC77504.1"/>
    <property type="molecule type" value="Transcribed_RNA"/>
</dbReference>
<dbReference type="GO" id="GO:0008757">
    <property type="term" value="F:S-adenosylmethionine-dependent methyltransferase activity"/>
    <property type="evidence" value="ECO:0007669"/>
    <property type="project" value="InterPro"/>
</dbReference>
<proteinExistence type="predicted"/>
<dbReference type="Pfam" id="PF08241">
    <property type="entry name" value="Methyltransf_11"/>
    <property type="match status" value="1"/>
</dbReference>
<name>A0A061S3B0_9CHLO</name>
<dbReference type="SUPFAM" id="SSF53335">
    <property type="entry name" value="S-adenosyl-L-methionine-dependent methyltransferases"/>
    <property type="match status" value="1"/>
</dbReference>
<dbReference type="InterPro" id="IPR029063">
    <property type="entry name" value="SAM-dependent_MTases_sf"/>
</dbReference>
<dbReference type="GO" id="GO:0032259">
    <property type="term" value="P:methylation"/>
    <property type="evidence" value="ECO:0007669"/>
    <property type="project" value="UniProtKB-KW"/>
</dbReference>
<evidence type="ECO:0000259" key="1">
    <source>
        <dbReference type="Pfam" id="PF08241"/>
    </source>
</evidence>
<dbReference type="AlphaFoldDB" id="A0A061S3B0"/>
<dbReference type="PANTHER" id="PTHR43591">
    <property type="entry name" value="METHYLTRANSFERASE"/>
    <property type="match status" value="1"/>
</dbReference>
<reference evidence="2" key="1">
    <citation type="submission" date="2014-05" db="EMBL/GenBank/DDBJ databases">
        <title>The transcriptome of the halophilic microalga Tetraselmis sp. GSL018 isolated from the Great Salt Lake, Utah.</title>
        <authorList>
            <person name="Jinkerson R.E."/>
            <person name="D'Adamo S."/>
            <person name="Posewitz M.C."/>
        </authorList>
    </citation>
    <scope>NUCLEOTIDE SEQUENCE</scope>
    <source>
        <strain evidence="2">GSL018</strain>
    </source>
</reference>
<keyword evidence="2" id="KW-0489">Methyltransferase</keyword>
<dbReference type="Gene3D" id="3.40.50.150">
    <property type="entry name" value="Vaccinia Virus protein VP39"/>
    <property type="match status" value="1"/>
</dbReference>